<feature type="chain" id="PRO_5035322398" description="Secreted protein" evidence="2">
    <location>
        <begin position="19"/>
        <end position="85"/>
    </location>
</feature>
<feature type="signal peptide" evidence="2">
    <location>
        <begin position="1"/>
        <end position="18"/>
    </location>
</feature>
<protein>
    <recommendedName>
        <fullName evidence="5">Secreted protein</fullName>
    </recommendedName>
</protein>
<evidence type="ECO:0008006" key="5">
    <source>
        <dbReference type="Google" id="ProtNLM"/>
    </source>
</evidence>
<reference evidence="3" key="1">
    <citation type="journal article" date="2021" name="bioRxiv">
        <title>Whole Genome Assembly and Annotation of Northern Wild Rice, Zizania palustris L., Supports a Whole Genome Duplication in the Zizania Genus.</title>
        <authorList>
            <person name="Haas M."/>
            <person name="Kono T."/>
            <person name="Macchietto M."/>
            <person name="Millas R."/>
            <person name="McGilp L."/>
            <person name="Shao M."/>
            <person name="Duquette J."/>
            <person name="Hirsch C.N."/>
            <person name="Kimball J."/>
        </authorList>
    </citation>
    <scope>NUCLEOTIDE SEQUENCE</scope>
    <source>
        <tissue evidence="3">Fresh leaf tissue</tissue>
    </source>
</reference>
<evidence type="ECO:0000256" key="2">
    <source>
        <dbReference type="SAM" id="SignalP"/>
    </source>
</evidence>
<feature type="region of interest" description="Disordered" evidence="1">
    <location>
        <begin position="47"/>
        <end position="66"/>
    </location>
</feature>
<name>A0A8J5W5J4_ZIZPA</name>
<gene>
    <name evidence="3" type="ORF">GUJ93_ZPchr0372g33720</name>
</gene>
<organism evidence="3 4">
    <name type="scientific">Zizania palustris</name>
    <name type="common">Northern wild rice</name>
    <dbReference type="NCBI Taxonomy" id="103762"/>
    <lineage>
        <taxon>Eukaryota</taxon>
        <taxon>Viridiplantae</taxon>
        <taxon>Streptophyta</taxon>
        <taxon>Embryophyta</taxon>
        <taxon>Tracheophyta</taxon>
        <taxon>Spermatophyta</taxon>
        <taxon>Magnoliopsida</taxon>
        <taxon>Liliopsida</taxon>
        <taxon>Poales</taxon>
        <taxon>Poaceae</taxon>
        <taxon>BOP clade</taxon>
        <taxon>Oryzoideae</taxon>
        <taxon>Oryzeae</taxon>
        <taxon>Zizaniinae</taxon>
        <taxon>Zizania</taxon>
    </lineage>
</organism>
<dbReference type="AlphaFoldDB" id="A0A8J5W5J4"/>
<sequence>MMLERTTMWLQCLRMTSIILVRLTLSPMPALTCKTLHRQVEALLPESPAIRGQHPSPAMGTSPLPSVKLIPKVTHPLSSTMFTGH</sequence>
<evidence type="ECO:0000313" key="4">
    <source>
        <dbReference type="Proteomes" id="UP000729402"/>
    </source>
</evidence>
<evidence type="ECO:0000313" key="3">
    <source>
        <dbReference type="EMBL" id="KAG8081573.1"/>
    </source>
</evidence>
<dbReference type="Proteomes" id="UP000729402">
    <property type="component" value="Unassembled WGS sequence"/>
</dbReference>
<keyword evidence="2" id="KW-0732">Signal</keyword>
<comment type="caution">
    <text evidence="3">The sequence shown here is derived from an EMBL/GenBank/DDBJ whole genome shotgun (WGS) entry which is preliminary data.</text>
</comment>
<evidence type="ECO:0000256" key="1">
    <source>
        <dbReference type="SAM" id="MobiDB-lite"/>
    </source>
</evidence>
<reference evidence="3" key="2">
    <citation type="submission" date="2021-02" db="EMBL/GenBank/DDBJ databases">
        <authorList>
            <person name="Kimball J.A."/>
            <person name="Haas M.W."/>
            <person name="Macchietto M."/>
            <person name="Kono T."/>
            <person name="Duquette J."/>
            <person name="Shao M."/>
        </authorList>
    </citation>
    <scope>NUCLEOTIDE SEQUENCE</scope>
    <source>
        <tissue evidence="3">Fresh leaf tissue</tissue>
    </source>
</reference>
<keyword evidence="4" id="KW-1185">Reference proteome</keyword>
<accession>A0A8J5W5J4</accession>
<dbReference type="EMBL" id="JAAALK010000178">
    <property type="protein sequence ID" value="KAG8081573.1"/>
    <property type="molecule type" value="Genomic_DNA"/>
</dbReference>
<proteinExistence type="predicted"/>